<organism evidence="1 2">
    <name type="scientific">Sporosarcina contaminans</name>
    <dbReference type="NCBI Taxonomy" id="633403"/>
    <lineage>
        <taxon>Bacteria</taxon>
        <taxon>Bacillati</taxon>
        <taxon>Bacillota</taxon>
        <taxon>Bacilli</taxon>
        <taxon>Bacillales</taxon>
        <taxon>Caryophanaceae</taxon>
        <taxon>Sporosarcina</taxon>
    </lineage>
</organism>
<dbReference type="InterPro" id="IPR005564">
    <property type="entry name" value="Major_capsid_GpE"/>
</dbReference>
<sequence length="342" mass="38173">MPTIFDYVNAQEIGSYIENQPNNEPPYLGATLFPARKQVGLDLSWIKGSGGAPVALMPSEFDTKATVRDRIGFTDVKTEMPFFRESMRIGERERQQLVTFLAANNSEAVKTTVRKIYDDATTLVKGANVQPERMIMQLLSEGKISISANRVDYEYDYGMKDDHKEDLLAGARWSEGSSTPIEDIQRWQEVVEDNTGTKPTRAITTRKAMQALIKHVKAGVDSRLGFITDAEVTRYIQQELGLSIAVYNKKYRDEKGVAKNFFAEGVFTLIPEGNLGQTVYGTTPEEIDLMDGNTEADVRIVNTGVAVTTYKEVHPVNAVTVVSEIVLPSFERIDEIFIAKVL</sequence>
<protein>
    <submittedName>
        <fullName evidence="1">Major capsid protein</fullName>
    </submittedName>
</protein>
<evidence type="ECO:0000313" key="1">
    <source>
        <dbReference type="EMBL" id="MFD1206646.1"/>
    </source>
</evidence>
<dbReference type="RefSeq" id="WP_381482228.1">
    <property type="nucleotide sequence ID" value="NZ_JBHTLT010000127.1"/>
</dbReference>
<keyword evidence="2" id="KW-1185">Reference proteome</keyword>
<dbReference type="Proteomes" id="UP001597231">
    <property type="component" value="Unassembled WGS sequence"/>
</dbReference>
<evidence type="ECO:0000313" key="2">
    <source>
        <dbReference type="Proteomes" id="UP001597231"/>
    </source>
</evidence>
<name>A0ABW3U0L0_9BACL</name>
<dbReference type="Pfam" id="PF03864">
    <property type="entry name" value="Phage_cap_E"/>
    <property type="match status" value="1"/>
</dbReference>
<reference evidence="2" key="1">
    <citation type="journal article" date="2019" name="Int. J. Syst. Evol. Microbiol.">
        <title>The Global Catalogue of Microorganisms (GCM) 10K type strain sequencing project: providing services to taxonomists for standard genome sequencing and annotation.</title>
        <authorList>
            <consortium name="The Broad Institute Genomics Platform"/>
            <consortium name="The Broad Institute Genome Sequencing Center for Infectious Disease"/>
            <person name="Wu L."/>
            <person name="Ma J."/>
        </authorList>
    </citation>
    <scope>NUCLEOTIDE SEQUENCE [LARGE SCALE GENOMIC DNA]</scope>
    <source>
        <strain evidence="2">CCUG 53915</strain>
    </source>
</reference>
<gene>
    <name evidence="1" type="ORF">ACFQ38_16235</name>
</gene>
<dbReference type="InterPro" id="IPR053738">
    <property type="entry name" value="Lambda_capsid_assembly"/>
</dbReference>
<dbReference type="Gene3D" id="3.90.1690.10">
    <property type="entry name" value="phage-related protein like domain"/>
    <property type="match status" value="1"/>
</dbReference>
<dbReference type="EMBL" id="JBHTLT010000127">
    <property type="protein sequence ID" value="MFD1206646.1"/>
    <property type="molecule type" value="Genomic_DNA"/>
</dbReference>
<comment type="caution">
    <text evidence="1">The sequence shown here is derived from an EMBL/GenBank/DDBJ whole genome shotgun (WGS) entry which is preliminary data.</text>
</comment>
<accession>A0ABW3U0L0</accession>
<proteinExistence type="predicted"/>